<accession>A0AAD4C4M4</accession>
<evidence type="ECO:0000256" key="2">
    <source>
        <dbReference type="SAM" id="MobiDB-lite"/>
    </source>
</evidence>
<keyword evidence="1" id="KW-0175">Coiled coil</keyword>
<evidence type="ECO:0000313" key="3">
    <source>
        <dbReference type="EMBL" id="KAF8447952.1"/>
    </source>
</evidence>
<feature type="region of interest" description="Disordered" evidence="2">
    <location>
        <begin position="70"/>
        <end position="260"/>
    </location>
</feature>
<feature type="region of interest" description="Disordered" evidence="2">
    <location>
        <begin position="394"/>
        <end position="423"/>
    </location>
</feature>
<organism evidence="3 4">
    <name type="scientific">Boletus edulis BED1</name>
    <dbReference type="NCBI Taxonomy" id="1328754"/>
    <lineage>
        <taxon>Eukaryota</taxon>
        <taxon>Fungi</taxon>
        <taxon>Dikarya</taxon>
        <taxon>Basidiomycota</taxon>
        <taxon>Agaricomycotina</taxon>
        <taxon>Agaricomycetes</taxon>
        <taxon>Agaricomycetidae</taxon>
        <taxon>Boletales</taxon>
        <taxon>Boletineae</taxon>
        <taxon>Boletaceae</taxon>
        <taxon>Boletoideae</taxon>
        <taxon>Boletus</taxon>
    </lineage>
</organism>
<feature type="compositionally biased region" description="Basic and acidic residues" evidence="2">
    <location>
        <begin position="150"/>
        <end position="173"/>
    </location>
</feature>
<reference evidence="3" key="1">
    <citation type="submission" date="2019-10" db="EMBL/GenBank/DDBJ databases">
        <authorList>
            <consortium name="DOE Joint Genome Institute"/>
            <person name="Kuo A."/>
            <person name="Miyauchi S."/>
            <person name="Kiss E."/>
            <person name="Drula E."/>
            <person name="Kohler A."/>
            <person name="Sanchez-Garcia M."/>
            <person name="Andreopoulos B."/>
            <person name="Barry K.W."/>
            <person name="Bonito G."/>
            <person name="Buee M."/>
            <person name="Carver A."/>
            <person name="Chen C."/>
            <person name="Cichocki N."/>
            <person name="Clum A."/>
            <person name="Culley D."/>
            <person name="Crous P.W."/>
            <person name="Fauchery L."/>
            <person name="Girlanda M."/>
            <person name="Hayes R."/>
            <person name="Keri Z."/>
            <person name="LaButti K."/>
            <person name="Lipzen A."/>
            <person name="Lombard V."/>
            <person name="Magnuson J."/>
            <person name="Maillard F."/>
            <person name="Morin E."/>
            <person name="Murat C."/>
            <person name="Nolan M."/>
            <person name="Ohm R."/>
            <person name="Pangilinan J."/>
            <person name="Pereira M."/>
            <person name="Perotto S."/>
            <person name="Peter M."/>
            <person name="Riley R."/>
            <person name="Sitrit Y."/>
            <person name="Stielow B."/>
            <person name="Szollosi G."/>
            <person name="Zifcakova L."/>
            <person name="Stursova M."/>
            <person name="Spatafora J.W."/>
            <person name="Tedersoo L."/>
            <person name="Vaario L.-M."/>
            <person name="Yamada A."/>
            <person name="Yan M."/>
            <person name="Wang P."/>
            <person name="Xu J."/>
            <person name="Bruns T."/>
            <person name="Baldrian P."/>
            <person name="Vilgalys R."/>
            <person name="Henrissat B."/>
            <person name="Grigoriev I.V."/>
            <person name="Hibbett D."/>
            <person name="Nagy L.G."/>
            <person name="Martin F.M."/>
        </authorList>
    </citation>
    <scope>NUCLEOTIDE SEQUENCE</scope>
    <source>
        <strain evidence="3">BED1</strain>
    </source>
</reference>
<sequence length="673" mass="75580">MAKERRCNLFDDEGRPRRLRADGTKGCFRDASACHFAHPHEREWKTAQSSLPPRPDVVVDSDSEFYYMLVHSDRQKDGRGRNKGKERDKERARERGKDSQRKHSSSVLESPRATTPPGLPSRRSTFDSALDGNGATKRGRSPALSSCSDQLERLRKDNQYRPKDLPPSRRDYLPRTSRRSRSHSKGKGKDKEQVDLPRKTPPARNTDGSTTRHPSTLPPEPSMPPPRQPAPPPPQVPEIPKLPSFVSNQKTASSGGTKELSVDEQRLAWHERIDLMFTSITSRRDYTKLESELSHIRMLSDSSLVNKMPEDDRARIHAQRMALELQMDVKRKEVNDTTQKLIGSNFWPILRTPQVAEMEKTLEEAKKHVVEVRGLLDDVKNSCAALFKTSASDWTQDADRPAKRRRLEGDVDTPGPPSSGDADMAEDAAMELEAFRDRLTELDRHLVDLENDITQRNTLISDEIELRIDARLEEEDALYPPIKEPGEVSESEIEAVVDAKNEELVRAVTVTGEEIGALAVEVAELITKVNALEARCKTLEAENQEFKHKVAQDTINHANSQDALVRRDKEIEAVAAALQAYISQAPAGQTAGDLPSAEYIIQSLDSQLDGLFREKFCATMVNIQQEVFDKVQEGHDRTLDTVSPKIMLLLKMVNLITARLGKSDTLPDIVNNG</sequence>
<gene>
    <name evidence="3" type="ORF">L210DRAFT_3641809</name>
</gene>
<protein>
    <submittedName>
        <fullName evidence="3">Uncharacterized protein</fullName>
    </submittedName>
</protein>
<reference evidence="3" key="2">
    <citation type="journal article" date="2020" name="Nat. Commun.">
        <title>Large-scale genome sequencing of mycorrhizal fungi provides insights into the early evolution of symbiotic traits.</title>
        <authorList>
            <person name="Miyauchi S."/>
            <person name="Kiss E."/>
            <person name="Kuo A."/>
            <person name="Drula E."/>
            <person name="Kohler A."/>
            <person name="Sanchez-Garcia M."/>
            <person name="Morin E."/>
            <person name="Andreopoulos B."/>
            <person name="Barry K.W."/>
            <person name="Bonito G."/>
            <person name="Buee M."/>
            <person name="Carver A."/>
            <person name="Chen C."/>
            <person name="Cichocki N."/>
            <person name="Clum A."/>
            <person name="Culley D."/>
            <person name="Crous P.W."/>
            <person name="Fauchery L."/>
            <person name="Girlanda M."/>
            <person name="Hayes R.D."/>
            <person name="Keri Z."/>
            <person name="LaButti K."/>
            <person name="Lipzen A."/>
            <person name="Lombard V."/>
            <person name="Magnuson J."/>
            <person name="Maillard F."/>
            <person name="Murat C."/>
            <person name="Nolan M."/>
            <person name="Ohm R.A."/>
            <person name="Pangilinan J."/>
            <person name="Pereira M.F."/>
            <person name="Perotto S."/>
            <person name="Peter M."/>
            <person name="Pfister S."/>
            <person name="Riley R."/>
            <person name="Sitrit Y."/>
            <person name="Stielow J.B."/>
            <person name="Szollosi G."/>
            <person name="Zifcakova L."/>
            <person name="Stursova M."/>
            <person name="Spatafora J.W."/>
            <person name="Tedersoo L."/>
            <person name="Vaario L.M."/>
            <person name="Yamada A."/>
            <person name="Yan M."/>
            <person name="Wang P."/>
            <person name="Xu J."/>
            <person name="Bruns T."/>
            <person name="Baldrian P."/>
            <person name="Vilgalys R."/>
            <person name="Dunand C."/>
            <person name="Henrissat B."/>
            <person name="Grigoriev I.V."/>
            <person name="Hibbett D."/>
            <person name="Nagy L.G."/>
            <person name="Martin F.M."/>
        </authorList>
    </citation>
    <scope>NUCLEOTIDE SEQUENCE</scope>
    <source>
        <strain evidence="3">BED1</strain>
    </source>
</reference>
<dbReference type="EMBL" id="WHUW01000004">
    <property type="protein sequence ID" value="KAF8447952.1"/>
    <property type="molecule type" value="Genomic_DNA"/>
</dbReference>
<evidence type="ECO:0000256" key="1">
    <source>
        <dbReference type="SAM" id="Coils"/>
    </source>
</evidence>
<dbReference type="AlphaFoldDB" id="A0AAD4C4M4"/>
<feature type="compositionally biased region" description="Basic residues" evidence="2">
    <location>
        <begin position="176"/>
        <end position="186"/>
    </location>
</feature>
<feature type="coiled-coil region" evidence="1">
    <location>
        <begin position="425"/>
        <end position="452"/>
    </location>
</feature>
<feature type="compositionally biased region" description="Polar residues" evidence="2">
    <location>
        <begin position="245"/>
        <end position="256"/>
    </location>
</feature>
<comment type="caution">
    <text evidence="3">The sequence shown here is derived from an EMBL/GenBank/DDBJ whole genome shotgun (WGS) entry which is preliminary data.</text>
</comment>
<feature type="compositionally biased region" description="Basic and acidic residues" evidence="2">
    <location>
        <begin position="71"/>
        <end position="101"/>
    </location>
</feature>
<feature type="region of interest" description="Disordered" evidence="2">
    <location>
        <begin position="1"/>
        <end position="23"/>
    </location>
</feature>
<keyword evidence="4" id="KW-1185">Reference proteome</keyword>
<feature type="coiled-coil region" evidence="1">
    <location>
        <begin position="522"/>
        <end position="549"/>
    </location>
</feature>
<name>A0AAD4C4M4_BOLED</name>
<feature type="compositionally biased region" description="Basic and acidic residues" evidence="2">
    <location>
        <begin position="187"/>
        <end position="198"/>
    </location>
</feature>
<feature type="compositionally biased region" description="Pro residues" evidence="2">
    <location>
        <begin position="216"/>
        <end position="237"/>
    </location>
</feature>
<evidence type="ECO:0000313" key="4">
    <source>
        <dbReference type="Proteomes" id="UP001194468"/>
    </source>
</evidence>
<proteinExistence type="predicted"/>
<dbReference type="Proteomes" id="UP001194468">
    <property type="component" value="Unassembled WGS sequence"/>
</dbReference>